<proteinExistence type="inferred from homology"/>
<evidence type="ECO:0000256" key="2">
    <source>
        <dbReference type="ARBA" id="ARBA00023015"/>
    </source>
</evidence>
<dbReference type="PROSITE" id="PS50931">
    <property type="entry name" value="HTH_LYSR"/>
    <property type="match status" value="1"/>
</dbReference>
<dbReference type="AlphaFoldDB" id="A0A5R9QB11"/>
<dbReference type="OrthoDB" id="8479357at2"/>
<accession>A0A5R9QB11</accession>
<evidence type="ECO:0000256" key="3">
    <source>
        <dbReference type="ARBA" id="ARBA00023125"/>
    </source>
</evidence>
<evidence type="ECO:0000313" key="8">
    <source>
        <dbReference type="Proteomes" id="UP000306753"/>
    </source>
</evidence>
<name>A0A5R9QB11_9GAMM</name>
<dbReference type="Pfam" id="PF03466">
    <property type="entry name" value="LysR_substrate"/>
    <property type="match status" value="1"/>
</dbReference>
<evidence type="ECO:0000313" key="7">
    <source>
        <dbReference type="EMBL" id="TLX62307.1"/>
    </source>
</evidence>
<dbReference type="InterPro" id="IPR005119">
    <property type="entry name" value="LysR_subst-bd"/>
</dbReference>
<evidence type="ECO:0000256" key="4">
    <source>
        <dbReference type="ARBA" id="ARBA00023159"/>
    </source>
</evidence>
<dbReference type="RefSeq" id="WP_138409083.1">
    <property type="nucleotide sequence ID" value="NZ_QLAE01000022.1"/>
</dbReference>
<evidence type="ECO:0000256" key="5">
    <source>
        <dbReference type="ARBA" id="ARBA00023163"/>
    </source>
</evidence>
<dbReference type="InterPro" id="IPR036388">
    <property type="entry name" value="WH-like_DNA-bd_sf"/>
</dbReference>
<dbReference type="PANTHER" id="PTHR30293">
    <property type="entry name" value="TRANSCRIPTIONAL REGULATORY PROTEIN NAC-RELATED"/>
    <property type="match status" value="1"/>
</dbReference>
<dbReference type="CDD" id="cd08433">
    <property type="entry name" value="PBP2_Nac"/>
    <property type="match status" value="1"/>
</dbReference>
<organism evidence="7 8">
    <name type="scientific">Stutzerimonas nosocomialis</name>
    <dbReference type="NCBI Taxonomy" id="1056496"/>
    <lineage>
        <taxon>Bacteria</taxon>
        <taxon>Pseudomonadati</taxon>
        <taxon>Pseudomonadota</taxon>
        <taxon>Gammaproteobacteria</taxon>
        <taxon>Pseudomonadales</taxon>
        <taxon>Pseudomonadaceae</taxon>
        <taxon>Stutzerimonas</taxon>
    </lineage>
</organism>
<dbReference type="GO" id="GO:0003700">
    <property type="term" value="F:DNA-binding transcription factor activity"/>
    <property type="evidence" value="ECO:0007669"/>
    <property type="project" value="InterPro"/>
</dbReference>
<dbReference type="Proteomes" id="UP000306753">
    <property type="component" value="Unassembled WGS sequence"/>
</dbReference>
<dbReference type="InterPro" id="IPR036390">
    <property type="entry name" value="WH_DNA-bd_sf"/>
</dbReference>
<evidence type="ECO:0000256" key="1">
    <source>
        <dbReference type="ARBA" id="ARBA00009437"/>
    </source>
</evidence>
<dbReference type="SUPFAM" id="SSF53850">
    <property type="entry name" value="Periplasmic binding protein-like II"/>
    <property type="match status" value="1"/>
</dbReference>
<dbReference type="Gene3D" id="1.10.10.10">
    <property type="entry name" value="Winged helix-like DNA-binding domain superfamily/Winged helix DNA-binding domain"/>
    <property type="match status" value="1"/>
</dbReference>
<dbReference type="GO" id="GO:0003677">
    <property type="term" value="F:DNA binding"/>
    <property type="evidence" value="ECO:0007669"/>
    <property type="project" value="UniProtKB-KW"/>
</dbReference>
<keyword evidence="8" id="KW-1185">Reference proteome</keyword>
<dbReference type="GO" id="GO:2000142">
    <property type="term" value="P:regulation of DNA-templated transcription initiation"/>
    <property type="evidence" value="ECO:0007669"/>
    <property type="project" value="TreeGrafter"/>
</dbReference>
<keyword evidence="4" id="KW-0010">Activator</keyword>
<reference evidence="7 8" key="1">
    <citation type="journal article" date="2017" name="Eur. J. Clin. Microbiol. Infect. Dis.">
        <title>Uncommonly isolated clinical Pseudomonas: identification and phylogenetic assignation.</title>
        <authorList>
            <person name="Mulet M."/>
            <person name="Gomila M."/>
            <person name="Ramirez A."/>
            <person name="Cardew S."/>
            <person name="Moore E.R."/>
            <person name="Lalucat J."/>
            <person name="Garcia-Valdes E."/>
        </authorList>
    </citation>
    <scope>NUCLEOTIDE SEQUENCE [LARGE SCALE GENOMIC DNA]</scope>
    <source>
        <strain evidence="7 8">SD129</strain>
    </source>
</reference>
<sequence>MELRQLRYFLSAVEHKSLGRAALELGIGTSALSQQISKLESELSTRLLSRTSTGVVLTSAGIAFQHHAQLTLRQAENAIQAAQRGRMSGYVSVGLPPTTASVLALPLIEAMRQRYPDIQLHLVEMLSGYLANQLNARQLDLAILFQADTGKRWNVQPLLDEKLFVIAPPSLAGAPLGKSVRLAELGRLPLVLPNPQHGLRSTLMATFERFGIEPNIVMEVDGLALLMETVRAGYAATIQPGAAAARSGETGLVVAQIEDSDVARRNLLVTLSDDELSPAALAARVVILDVARSLVRQGRWPGARLHEADESGEAESL</sequence>
<gene>
    <name evidence="7" type="ORF">DN820_16620</name>
</gene>
<dbReference type="PANTHER" id="PTHR30293:SF0">
    <property type="entry name" value="NITROGEN ASSIMILATION REGULATORY PROTEIN NAC"/>
    <property type="match status" value="1"/>
</dbReference>
<dbReference type="SUPFAM" id="SSF46785">
    <property type="entry name" value="Winged helix' DNA-binding domain"/>
    <property type="match status" value="1"/>
</dbReference>
<keyword evidence="3" id="KW-0238">DNA-binding</keyword>
<dbReference type="FunFam" id="1.10.10.10:FF:000001">
    <property type="entry name" value="LysR family transcriptional regulator"/>
    <property type="match status" value="1"/>
</dbReference>
<feature type="domain" description="HTH lysR-type" evidence="6">
    <location>
        <begin position="1"/>
        <end position="58"/>
    </location>
</feature>
<keyword evidence="2" id="KW-0805">Transcription regulation</keyword>
<dbReference type="Pfam" id="PF00126">
    <property type="entry name" value="HTH_1"/>
    <property type="match status" value="1"/>
</dbReference>
<protein>
    <submittedName>
        <fullName evidence="7">LysR family transcriptional regulator</fullName>
    </submittedName>
</protein>
<dbReference type="EMBL" id="QLAG01000023">
    <property type="protein sequence ID" value="TLX62307.1"/>
    <property type="molecule type" value="Genomic_DNA"/>
</dbReference>
<dbReference type="InterPro" id="IPR000847">
    <property type="entry name" value="LysR_HTH_N"/>
</dbReference>
<comment type="similarity">
    <text evidence="1">Belongs to the LysR transcriptional regulatory family.</text>
</comment>
<comment type="caution">
    <text evidence="7">The sequence shown here is derived from an EMBL/GenBank/DDBJ whole genome shotgun (WGS) entry which is preliminary data.</text>
</comment>
<keyword evidence="5" id="KW-0804">Transcription</keyword>
<dbReference type="Gene3D" id="3.40.190.290">
    <property type="match status" value="1"/>
</dbReference>
<evidence type="ECO:0000259" key="6">
    <source>
        <dbReference type="PROSITE" id="PS50931"/>
    </source>
</evidence>